<dbReference type="RefSeq" id="WP_194675153.1">
    <property type="nucleotide sequence ID" value="NZ_JADKRP010000001.1"/>
</dbReference>
<proteinExistence type="predicted"/>
<dbReference type="Proteomes" id="UP000634579">
    <property type="component" value="Unassembled WGS sequence"/>
</dbReference>
<evidence type="ECO:0000256" key="1">
    <source>
        <dbReference type="SAM" id="MobiDB-lite"/>
    </source>
</evidence>
<sequence>MTSVAAAALAIGAILAGCTSPPAAPVPATTPVARPTPAAASSPDPVPTRPLASDPVEFGSGEVTVPGVDDAVGTLTFTDLGAAGIDIRLTGLDEVPGAISLVLLDEYEPKRGCLPDVFHMSAWQPDLEPDGSGAHAVHVDRYRDASGDRAEFPHAMMMVADTSAADFDAQVAAGCLFPVVAESEVTWSRVTR</sequence>
<dbReference type="AlphaFoldDB" id="A0A8I0S6Z9"/>
<protein>
    <recommendedName>
        <fullName evidence="5">Lipoprotein</fullName>
    </recommendedName>
</protein>
<organism evidence="3 4">
    <name type="scientific">Clavibacter phaseoli</name>
    <dbReference type="NCBI Taxonomy" id="1734031"/>
    <lineage>
        <taxon>Bacteria</taxon>
        <taxon>Bacillati</taxon>
        <taxon>Actinomycetota</taxon>
        <taxon>Actinomycetes</taxon>
        <taxon>Micrococcales</taxon>
        <taxon>Microbacteriaceae</taxon>
        <taxon>Clavibacter</taxon>
    </lineage>
</organism>
<evidence type="ECO:0008006" key="5">
    <source>
        <dbReference type="Google" id="ProtNLM"/>
    </source>
</evidence>
<keyword evidence="2" id="KW-0732">Signal</keyword>
<feature type="region of interest" description="Disordered" evidence="1">
    <location>
        <begin position="27"/>
        <end position="53"/>
    </location>
</feature>
<keyword evidence="4" id="KW-1185">Reference proteome</keyword>
<evidence type="ECO:0000313" key="4">
    <source>
        <dbReference type="Proteomes" id="UP000634579"/>
    </source>
</evidence>
<feature type="signal peptide" evidence="2">
    <location>
        <begin position="1"/>
        <end position="23"/>
    </location>
</feature>
<gene>
    <name evidence="3" type="ORF">ITJ42_08965</name>
</gene>
<accession>A0A8I0S6Z9</accession>
<feature type="compositionally biased region" description="Low complexity" evidence="1">
    <location>
        <begin position="27"/>
        <end position="43"/>
    </location>
</feature>
<reference evidence="3 4" key="1">
    <citation type="submission" date="2020-10" db="EMBL/GenBank/DDBJ databases">
        <title>Draft genome sequences of plant-associated actinobacteria.</title>
        <authorList>
            <person name="Tarlachkov S.V."/>
            <person name="Starodumova I.P."/>
            <person name="Dorofeeva L.V."/>
            <person name="Prisyazhnaya N.V."/>
            <person name="Roubtsova T.V."/>
            <person name="Chizhov V.N."/>
            <person name="Nadler S.A."/>
            <person name="Subbotin S.A."/>
            <person name="Evtushenko L.I."/>
        </authorList>
    </citation>
    <scope>NUCLEOTIDE SEQUENCE [LARGE SCALE GENOMIC DNA]</scope>
    <source>
        <strain evidence="3 4">VKM Ac-2886</strain>
    </source>
</reference>
<name>A0A8I0S6Z9_9MICO</name>
<feature type="chain" id="PRO_5034837140" description="Lipoprotein" evidence="2">
    <location>
        <begin position="24"/>
        <end position="192"/>
    </location>
</feature>
<evidence type="ECO:0000313" key="3">
    <source>
        <dbReference type="EMBL" id="MBF4631344.1"/>
    </source>
</evidence>
<comment type="caution">
    <text evidence="3">The sequence shown here is derived from an EMBL/GenBank/DDBJ whole genome shotgun (WGS) entry which is preliminary data.</text>
</comment>
<dbReference type="EMBL" id="JADKRP010000001">
    <property type="protein sequence ID" value="MBF4631344.1"/>
    <property type="molecule type" value="Genomic_DNA"/>
</dbReference>
<evidence type="ECO:0000256" key="2">
    <source>
        <dbReference type="SAM" id="SignalP"/>
    </source>
</evidence>